<dbReference type="EMBL" id="ML975283">
    <property type="protein sequence ID" value="KAF1835733.1"/>
    <property type="molecule type" value="Genomic_DNA"/>
</dbReference>
<evidence type="ECO:0000313" key="4">
    <source>
        <dbReference type="Proteomes" id="UP000800040"/>
    </source>
</evidence>
<evidence type="ECO:0000256" key="1">
    <source>
        <dbReference type="SAM" id="MobiDB-lite"/>
    </source>
</evidence>
<evidence type="ECO:0000256" key="2">
    <source>
        <dbReference type="SAM" id="Phobius"/>
    </source>
</evidence>
<keyword evidence="2" id="KW-0472">Membrane</keyword>
<feature type="transmembrane region" description="Helical" evidence="2">
    <location>
        <begin position="6"/>
        <end position="28"/>
    </location>
</feature>
<dbReference type="Proteomes" id="UP000800040">
    <property type="component" value="Unassembled WGS sequence"/>
</dbReference>
<sequence>MPLGMLTSVAVTVVPFIFALLSLSALLISDAQLVKRGREAIGIGKQTKSGRREGRLQKKRKKNGASIAIDHLAPFLSSVSYSRDGTIGAGHLLGVNSFQTSQQTPPRVGEEVPRMRGGASPQDGMQGA</sequence>
<feature type="region of interest" description="Disordered" evidence="1">
    <location>
        <begin position="96"/>
        <end position="128"/>
    </location>
</feature>
<proteinExistence type="predicted"/>
<keyword evidence="4" id="KW-1185">Reference proteome</keyword>
<keyword evidence="2" id="KW-1133">Transmembrane helix</keyword>
<feature type="compositionally biased region" description="Polar residues" evidence="1">
    <location>
        <begin position="96"/>
        <end position="105"/>
    </location>
</feature>
<protein>
    <submittedName>
        <fullName evidence="3">Uncharacterized protein</fullName>
    </submittedName>
</protein>
<keyword evidence="2" id="KW-0812">Transmembrane</keyword>
<dbReference type="AlphaFoldDB" id="A0A6A5KQ27"/>
<accession>A0A6A5KQ27</accession>
<gene>
    <name evidence="3" type="ORF">BDW02DRAFT_278289</name>
</gene>
<organism evidence="3 4">
    <name type="scientific">Decorospora gaudefroyi</name>
    <dbReference type="NCBI Taxonomy" id="184978"/>
    <lineage>
        <taxon>Eukaryota</taxon>
        <taxon>Fungi</taxon>
        <taxon>Dikarya</taxon>
        <taxon>Ascomycota</taxon>
        <taxon>Pezizomycotina</taxon>
        <taxon>Dothideomycetes</taxon>
        <taxon>Pleosporomycetidae</taxon>
        <taxon>Pleosporales</taxon>
        <taxon>Pleosporineae</taxon>
        <taxon>Pleosporaceae</taxon>
        <taxon>Decorospora</taxon>
    </lineage>
</organism>
<reference evidence="3" key="1">
    <citation type="submission" date="2020-01" db="EMBL/GenBank/DDBJ databases">
        <authorList>
            <consortium name="DOE Joint Genome Institute"/>
            <person name="Haridas S."/>
            <person name="Albert R."/>
            <person name="Binder M."/>
            <person name="Bloem J."/>
            <person name="Labutti K."/>
            <person name="Salamov A."/>
            <person name="Andreopoulos B."/>
            <person name="Baker S.E."/>
            <person name="Barry K."/>
            <person name="Bills G."/>
            <person name="Bluhm B.H."/>
            <person name="Cannon C."/>
            <person name="Castanera R."/>
            <person name="Culley D.E."/>
            <person name="Daum C."/>
            <person name="Ezra D."/>
            <person name="Gonzalez J.B."/>
            <person name="Henrissat B."/>
            <person name="Kuo A."/>
            <person name="Liang C."/>
            <person name="Lipzen A."/>
            <person name="Lutzoni F."/>
            <person name="Magnuson J."/>
            <person name="Mondo S."/>
            <person name="Nolan M."/>
            <person name="Ohm R."/>
            <person name="Pangilinan J."/>
            <person name="Park H.-J."/>
            <person name="Ramirez L."/>
            <person name="Alfaro M."/>
            <person name="Sun H."/>
            <person name="Tritt A."/>
            <person name="Yoshinaga Y."/>
            <person name="Zwiers L.-H."/>
            <person name="Turgeon B.G."/>
            <person name="Goodwin S.B."/>
            <person name="Spatafora J.W."/>
            <person name="Crous P.W."/>
            <person name="Grigoriev I.V."/>
        </authorList>
    </citation>
    <scope>NUCLEOTIDE SEQUENCE</scope>
    <source>
        <strain evidence="3">P77</strain>
    </source>
</reference>
<name>A0A6A5KQ27_9PLEO</name>
<evidence type="ECO:0000313" key="3">
    <source>
        <dbReference type="EMBL" id="KAF1835733.1"/>
    </source>
</evidence>